<sequence>MCRERYARNEPGEWIYRSRLFTVLHQGDSSTKKSKGEVDNQLILEAIGYSLKLRQRTFDEPASDKHEGGLALEAEDACMAVVRLIEMRYVCTDQVHNTLQRVQAGLLELSRGTCISFSQAVQAPDLQVRLATTGMDMSNKSQNEEHEWHECNAVGRLLQTMRHEADNGALSSDGTITEGYSRTEFDSFMSAAPRCDFARLVQEIARVEKARK</sequence>
<dbReference type="AlphaFoldDB" id="A0A8K1CN38"/>
<keyword evidence="2" id="KW-1185">Reference proteome</keyword>
<gene>
    <name evidence="1" type="ORF">Poli38472_014583</name>
</gene>
<dbReference type="OrthoDB" id="62912at2759"/>
<reference evidence="1" key="1">
    <citation type="submission" date="2019-03" db="EMBL/GenBank/DDBJ databases">
        <title>Long read genome sequence of the mycoparasitic Pythium oligandrum ATCC 38472 isolated from sugarbeet rhizosphere.</title>
        <authorList>
            <person name="Gaulin E."/>
        </authorList>
    </citation>
    <scope>NUCLEOTIDE SEQUENCE</scope>
    <source>
        <strain evidence="1">ATCC 38472_TT</strain>
    </source>
</reference>
<accession>A0A8K1CN38</accession>
<dbReference type="EMBL" id="SPLM01000008">
    <property type="protein sequence ID" value="TMW66607.1"/>
    <property type="molecule type" value="Genomic_DNA"/>
</dbReference>
<organism evidence="1 2">
    <name type="scientific">Pythium oligandrum</name>
    <name type="common">Mycoparasitic fungus</name>
    <dbReference type="NCBI Taxonomy" id="41045"/>
    <lineage>
        <taxon>Eukaryota</taxon>
        <taxon>Sar</taxon>
        <taxon>Stramenopiles</taxon>
        <taxon>Oomycota</taxon>
        <taxon>Peronosporomycetes</taxon>
        <taxon>Pythiales</taxon>
        <taxon>Pythiaceae</taxon>
        <taxon>Pythium</taxon>
    </lineage>
</organism>
<proteinExistence type="predicted"/>
<name>A0A8K1CN38_PYTOL</name>
<dbReference type="Proteomes" id="UP000794436">
    <property type="component" value="Unassembled WGS sequence"/>
</dbReference>
<evidence type="ECO:0000313" key="1">
    <source>
        <dbReference type="EMBL" id="TMW66607.1"/>
    </source>
</evidence>
<protein>
    <submittedName>
        <fullName evidence="1">Uncharacterized protein</fullName>
    </submittedName>
</protein>
<comment type="caution">
    <text evidence="1">The sequence shown here is derived from an EMBL/GenBank/DDBJ whole genome shotgun (WGS) entry which is preliminary data.</text>
</comment>
<evidence type="ECO:0000313" key="2">
    <source>
        <dbReference type="Proteomes" id="UP000794436"/>
    </source>
</evidence>